<dbReference type="InterPro" id="IPR002347">
    <property type="entry name" value="SDR_fam"/>
</dbReference>
<sequence length="113" mass="12566">MYASTKAYIRVFSRALHYEMKDYGVVVTVACPGGIATDLFGLPDNLKKLAVGLKVLDTPDRFAGKAIDRMLSGKKQYINGFINRLAIMTVGMTPTPVRMMVKHYLLDKGINRP</sequence>
<accession>A0A6G8F3K4</accession>
<protein>
    <recommendedName>
        <fullName evidence="2">Short-chain dehydrogenase</fullName>
    </recommendedName>
</protein>
<dbReference type="Pfam" id="PF00106">
    <property type="entry name" value="adh_short"/>
    <property type="match status" value="1"/>
</dbReference>
<proteinExistence type="predicted"/>
<dbReference type="InterPro" id="IPR036291">
    <property type="entry name" value="NAD(P)-bd_dom_sf"/>
</dbReference>
<evidence type="ECO:0008006" key="2">
    <source>
        <dbReference type="Google" id="ProtNLM"/>
    </source>
</evidence>
<dbReference type="EMBL" id="MT002444">
    <property type="protein sequence ID" value="QIM10879.1"/>
    <property type="molecule type" value="Genomic_DNA"/>
</dbReference>
<name>A0A6G8F3K4_9BACT</name>
<evidence type="ECO:0000313" key="1">
    <source>
        <dbReference type="EMBL" id="QIM10879.1"/>
    </source>
</evidence>
<dbReference type="SUPFAM" id="SSF51735">
    <property type="entry name" value="NAD(P)-binding Rossmann-fold domains"/>
    <property type="match status" value="1"/>
</dbReference>
<reference evidence="1" key="1">
    <citation type="journal article" date="2020" name="J. ISSAAS">
        <title>Lactobacilli and other gastrointestinal microbiota of Peromyscus leucopus, reservoir host for agents of Lyme disease and other zoonoses in North America.</title>
        <authorList>
            <person name="Milovic A."/>
            <person name="Bassam K."/>
            <person name="Shao H."/>
            <person name="Chatzistamou I."/>
            <person name="Tufts D.M."/>
            <person name="Diuk-Wasser M."/>
            <person name="Barbour A.G."/>
        </authorList>
    </citation>
    <scope>NUCLEOTIDE SEQUENCE</scope>
    <source>
        <strain evidence="1">LL71</strain>
    </source>
</reference>
<organism evidence="1">
    <name type="scientific">uncultured Muribaculaceae bacterium</name>
    <dbReference type="NCBI Taxonomy" id="2301481"/>
    <lineage>
        <taxon>Bacteria</taxon>
        <taxon>Pseudomonadati</taxon>
        <taxon>Bacteroidota</taxon>
        <taxon>Bacteroidia</taxon>
        <taxon>Bacteroidales</taxon>
        <taxon>Muribaculaceae</taxon>
        <taxon>environmental samples</taxon>
    </lineage>
</organism>
<gene>
    <name evidence="1" type="ORF">Muribac1_0880</name>
</gene>
<dbReference type="AlphaFoldDB" id="A0A6G8F3K4"/>
<dbReference type="Gene3D" id="3.40.50.720">
    <property type="entry name" value="NAD(P)-binding Rossmann-like Domain"/>
    <property type="match status" value="1"/>
</dbReference>